<keyword evidence="2 5" id="KW-0436">Ligase</keyword>
<dbReference type="Pfam" id="PF00501">
    <property type="entry name" value="AMP-binding"/>
    <property type="match status" value="1"/>
</dbReference>
<dbReference type="Pfam" id="PF13193">
    <property type="entry name" value="AMP-binding_C"/>
    <property type="match status" value="1"/>
</dbReference>
<dbReference type="Gene3D" id="3.30.300.30">
    <property type="match status" value="1"/>
</dbReference>
<reference evidence="5 6" key="1">
    <citation type="journal article" date="2014" name="BMC Genomics">
        <title>Comparison of environmental and isolate Sulfobacillus genomes reveals diverse carbon, sulfur, nitrogen, and hydrogen metabolisms.</title>
        <authorList>
            <person name="Justice N.B."/>
            <person name="Norman A."/>
            <person name="Brown C.T."/>
            <person name="Singh A."/>
            <person name="Thomas B.C."/>
            <person name="Banfield J.F."/>
        </authorList>
    </citation>
    <scope>NUCLEOTIDE SEQUENCE [LARGE SCALE GENOMIC DNA]</scope>
    <source>
        <strain evidence="5">AMDSBA4</strain>
    </source>
</reference>
<feature type="domain" description="AMP-binding enzyme C-terminal" evidence="4">
    <location>
        <begin position="401"/>
        <end position="476"/>
    </location>
</feature>
<feature type="domain" description="AMP-dependent synthetase/ligase" evidence="3">
    <location>
        <begin position="2"/>
        <end position="351"/>
    </location>
</feature>
<dbReference type="AlphaFoldDB" id="A0A2T2XM64"/>
<dbReference type="SUPFAM" id="SSF56801">
    <property type="entry name" value="Acetyl-CoA synthetase-like"/>
    <property type="match status" value="1"/>
</dbReference>
<dbReference type="PANTHER" id="PTHR43201">
    <property type="entry name" value="ACYL-COA SYNTHETASE"/>
    <property type="match status" value="1"/>
</dbReference>
<gene>
    <name evidence="5" type="ORF">C7B46_00800</name>
</gene>
<dbReference type="GO" id="GO:0031956">
    <property type="term" value="F:medium-chain fatty acid-CoA ligase activity"/>
    <property type="evidence" value="ECO:0007669"/>
    <property type="project" value="TreeGrafter"/>
</dbReference>
<dbReference type="PANTHER" id="PTHR43201:SF5">
    <property type="entry name" value="MEDIUM-CHAIN ACYL-COA LIGASE ACSF2, MITOCHONDRIAL"/>
    <property type="match status" value="1"/>
</dbReference>
<sequence>MIFRDQKITYREWNVMVNQVAEGLSSRGVRPEMHLGIIGRNSLNFLTYAMAVAKLGSVLVPINPALTVKEMAYIMRHADIAAVAADSSLISLVEEGIREAALRPVVQVALDIDNTHDSWIPWDRVGKGHGEEWRGSLGDDDVAQILYTSGTESNPKGVLLTHRSLLDQFFSIIVAGEFRPNDVVLHALPLFHSAQLNAFFGPFLELGATHVLLERPEPERIMEAIEYHQVTVFFAPPTVWIAILRSPSFSPTRLASLKKAVYGASAMPVEILRELGRVLPQTRFSNMYGMTEMGPFATALPPEEQLTRPGSVGKPGVNVEMAVLRDDGSEASANEPGEVCFRSSHALLGYYKDPEKTREAFRHGWYHTGDIGVIDAEGYLSIVDRKKDMIKSGGENVASREVEEALYTHGAVQECAVIGVPHPYWGEAVIAVVVKRQKMDVSETELIAHVRETLAGFKTPKRVLFRDTLPKNASGKIVKRLIAADISWPDDEER</sequence>
<dbReference type="GO" id="GO:0006631">
    <property type="term" value="P:fatty acid metabolic process"/>
    <property type="evidence" value="ECO:0007669"/>
    <property type="project" value="TreeGrafter"/>
</dbReference>
<evidence type="ECO:0000256" key="2">
    <source>
        <dbReference type="ARBA" id="ARBA00022598"/>
    </source>
</evidence>
<evidence type="ECO:0000256" key="1">
    <source>
        <dbReference type="ARBA" id="ARBA00006432"/>
    </source>
</evidence>
<protein>
    <submittedName>
        <fullName evidence="5">O-succinylbenzoate--CoA ligase</fullName>
    </submittedName>
</protein>
<dbReference type="InterPro" id="IPR000873">
    <property type="entry name" value="AMP-dep_synth/lig_dom"/>
</dbReference>
<evidence type="ECO:0000313" key="6">
    <source>
        <dbReference type="Proteomes" id="UP000242972"/>
    </source>
</evidence>
<organism evidence="5 6">
    <name type="scientific">Sulfobacillus benefaciens</name>
    <dbReference type="NCBI Taxonomy" id="453960"/>
    <lineage>
        <taxon>Bacteria</taxon>
        <taxon>Bacillati</taxon>
        <taxon>Bacillota</taxon>
        <taxon>Clostridia</taxon>
        <taxon>Eubacteriales</taxon>
        <taxon>Clostridiales Family XVII. Incertae Sedis</taxon>
        <taxon>Sulfobacillus</taxon>
    </lineage>
</organism>
<dbReference type="InterPro" id="IPR045851">
    <property type="entry name" value="AMP-bd_C_sf"/>
</dbReference>
<comment type="similarity">
    <text evidence="1">Belongs to the ATP-dependent AMP-binding enzyme family.</text>
</comment>
<evidence type="ECO:0000259" key="3">
    <source>
        <dbReference type="Pfam" id="PF00501"/>
    </source>
</evidence>
<dbReference type="CDD" id="cd17631">
    <property type="entry name" value="FACL_FadD13-like"/>
    <property type="match status" value="1"/>
</dbReference>
<proteinExistence type="inferred from homology"/>
<evidence type="ECO:0000313" key="5">
    <source>
        <dbReference type="EMBL" id="PSR35586.1"/>
    </source>
</evidence>
<dbReference type="FunFam" id="3.30.300.30:FF:000008">
    <property type="entry name" value="2,3-dihydroxybenzoate-AMP ligase"/>
    <property type="match status" value="1"/>
</dbReference>
<comment type="caution">
    <text evidence="5">The sequence shown here is derived from an EMBL/GenBank/DDBJ whole genome shotgun (WGS) entry which is preliminary data.</text>
</comment>
<dbReference type="Proteomes" id="UP000242972">
    <property type="component" value="Unassembled WGS sequence"/>
</dbReference>
<dbReference type="InterPro" id="IPR020845">
    <property type="entry name" value="AMP-binding_CS"/>
</dbReference>
<name>A0A2T2XM64_9FIRM</name>
<evidence type="ECO:0000259" key="4">
    <source>
        <dbReference type="Pfam" id="PF13193"/>
    </source>
</evidence>
<dbReference type="InterPro" id="IPR042099">
    <property type="entry name" value="ANL_N_sf"/>
</dbReference>
<dbReference type="PROSITE" id="PS00455">
    <property type="entry name" value="AMP_BINDING"/>
    <property type="match status" value="1"/>
</dbReference>
<dbReference type="EMBL" id="PXYW01000001">
    <property type="protein sequence ID" value="PSR35586.1"/>
    <property type="molecule type" value="Genomic_DNA"/>
</dbReference>
<dbReference type="InterPro" id="IPR025110">
    <property type="entry name" value="AMP-bd_C"/>
</dbReference>
<dbReference type="Gene3D" id="3.40.50.12780">
    <property type="entry name" value="N-terminal domain of ligase-like"/>
    <property type="match status" value="1"/>
</dbReference>
<accession>A0A2T2XM64</accession>